<dbReference type="GO" id="GO:0016051">
    <property type="term" value="P:carbohydrate biosynthetic process"/>
    <property type="evidence" value="ECO:0007669"/>
    <property type="project" value="InterPro"/>
</dbReference>
<protein>
    <recommendedName>
        <fullName evidence="10">Sulfotransferase family protein</fullName>
    </recommendedName>
</protein>
<evidence type="ECO:0000256" key="4">
    <source>
        <dbReference type="ARBA" id="ARBA00022989"/>
    </source>
</evidence>
<dbReference type="GO" id="GO:0016020">
    <property type="term" value="C:membrane"/>
    <property type="evidence" value="ECO:0007669"/>
    <property type="project" value="InterPro"/>
</dbReference>
<keyword evidence="9" id="KW-1185">Reference proteome</keyword>
<dbReference type="Pfam" id="PF03567">
    <property type="entry name" value="Sulfotransfer_2"/>
    <property type="match status" value="1"/>
</dbReference>
<dbReference type="Proteomes" id="UP000243507">
    <property type="component" value="Unassembled WGS sequence"/>
</dbReference>
<dbReference type="Gene3D" id="3.40.50.300">
    <property type="entry name" value="P-loop containing nucleotide triphosphate hydrolases"/>
    <property type="match status" value="1"/>
</dbReference>
<keyword evidence="5" id="KW-0333">Golgi apparatus</keyword>
<proteinExistence type="predicted"/>
<dbReference type="PANTHER" id="PTHR12137">
    <property type="entry name" value="CARBOHYDRATE SULFOTRANSFERASE"/>
    <property type="match status" value="1"/>
</dbReference>
<comment type="subcellular location">
    <subcellularLocation>
        <location evidence="1">Golgi apparatus membrane</location>
        <topology evidence="1">Single-pass type II membrane protein</topology>
    </subcellularLocation>
</comment>
<keyword evidence="3" id="KW-0812">Transmembrane</keyword>
<comment type="caution">
    <text evidence="8">The sequence shown here is derived from an EMBL/GenBank/DDBJ whole genome shotgun (WGS) entry which is preliminary data.</text>
</comment>
<dbReference type="InterPro" id="IPR005331">
    <property type="entry name" value="Sulfotransferase"/>
</dbReference>
<dbReference type="AlphaFoldDB" id="A0A2A4CMI6"/>
<evidence type="ECO:0000256" key="3">
    <source>
        <dbReference type="ARBA" id="ARBA00022692"/>
    </source>
</evidence>
<evidence type="ECO:0000313" key="9">
    <source>
        <dbReference type="Proteomes" id="UP000243507"/>
    </source>
</evidence>
<dbReference type="GO" id="GO:0008146">
    <property type="term" value="F:sulfotransferase activity"/>
    <property type="evidence" value="ECO:0007669"/>
    <property type="project" value="InterPro"/>
</dbReference>
<keyword evidence="6" id="KW-0472">Membrane</keyword>
<sequence length="214" mass="24847">MSVFVYDRKLSYYPVPKIACTSLKKVFFYIQNDVNPNDLITNGKKLNIHRVYTSVAFAQSAPQDREDHFRVTVVRDPVARLLSCYSNRVVHHQELSAPRFKKAALNEGLRPDPTLSEFVDNLEGYRKHFGTITHHSDPMTAYLGEDPAWFSRIFGLHQMEDLRQTLEERTGKSLVIGRDQTGGPKFSRDDLTPRQIARIEEFYARDYELFGRYL</sequence>
<dbReference type="SUPFAM" id="SSF52540">
    <property type="entry name" value="P-loop containing nucleoside triphosphate hydrolases"/>
    <property type="match status" value="1"/>
</dbReference>
<dbReference type="InterPro" id="IPR027417">
    <property type="entry name" value="P-loop_NTPase"/>
</dbReference>
<reference evidence="8 9" key="1">
    <citation type="submission" date="2017-09" db="EMBL/GenBank/DDBJ databases">
        <title>A multilocus sequence analysis scheme for characterization of bacteria in the genus Thioclava.</title>
        <authorList>
            <person name="Liu Y."/>
            <person name="Shao Z."/>
        </authorList>
    </citation>
    <scope>NUCLEOTIDE SEQUENCE [LARGE SCALE GENOMIC DNA]</scope>
    <source>
        <strain evidence="8 9">CAU 1312</strain>
    </source>
</reference>
<evidence type="ECO:0000256" key="1">
    <source>
        <dbReference type="ARBA" id="ARBA00004323"/>
    </source>
</evidence>
<evidence type="ECO:0000313" key="8">
    <source>
        <dbReference type="EMBL" id="PCD75570.1"/>
    </source>
</evidence>
<dbReference type="EMBL" id="NTJD01000013">
    <property type="protein sequence ID" value="PCD75570.1"/>
    <property type="molecule type" value="Genomic_DNA"/>
</dbReference>
<accession>A0A2A4CMI6</accession>
<evidence type="ECO:0000256" key="5">
    <source>
        <dbReference type="ARBA" id="ARBA00023034"/>
    </source>
</evidence>
<evidence type="ECO:0000256" key="7">
    <source>
        <dbReference type="ARBA" id="ARBA00023180"/>
    </source>
</evidence>
<keyword evidence="2" id="KW-0808">Transferase</keyword>
<keyword evidence="4" id="KW-1133">Transmembrane helix</keyword>
<dbReference type="RefSeq" id="WP_096434500.1">
    <property type="nucleotide sequence ID" value="NZ_NTJD01000013.1"/>
</dbReference>
<gene>
    <name evidence="8" type="ORF">CLN94_13450</name>
</gene>
<organism evidence="8 9">
    <name type="scientific">Pseudothioclava arenosa</name>
    <dbReference type="NCBI Taxonomy" id="1795308"/>
    <lineage>
        <taxon>Bacteria</taxon>
        <taxon>Pseudomonadati</taxon>
        <taxon>Pseudomonadota</taxon>
        <taxon>Alphaproteobacteria</taxon>
        <taxon>Rhodobacterales</taxon>
        <taxon>Paracoccaceae</taxon>
        <taxon>Pseudothioclava</taxon>
    </lineage>
</organism>
<name>A0A2A4CMI6_9RHOB</name>
<evidence type="ECO:0000256" key="2">
    <source>
        <dbReference type="ARBA" id="ARBA00022679"/>
    </source>
</evidence>
<keyword evidence="7" id="KW-0325">Glycoprotein</keyword>
<dbReference type="OrthoDB" id="554104at2"/>
<evidence type="ECO:0000256" key="6">
    <source>
        <dbReference type="ARBA" id="ARBA00023136"/>
    </source>
</evidence>
<dbReference type="PANTHER" id="PTHR12137:SF54">
    <property type="entry name" value="CARBOHYDRATE SULFOTRANSFERASE"/>
    <property type="match status" value="1"/>
</dbReference>
<dbReference type="InterPro" id="IPR018011">
    <property type="entry name" value="Carb_sulfotrans_8-10"/>
</dbReference>
<evidence type="ECO:0008006" key="10">
    <source>
        <dbReference type="Google" id="ProtNLM"/>
    </source>
</evidence>